<gene>
    <name evidence="2" type="ORF">CEP54_001507</name>
</gene>
<evidence type="ECO:0000256" key="1">
    <source>
        <dbReference type="SAM" id="MobiDB-lite"/>
    </source>
</evidence>
<evidence type="ECO:0000313" key="2">
    <source>
        <dbReference type="EMBL" id="RSL71107.1"/>
    </source>
</evidence>
<name>A0A428R0L2_9HYPO</name>
<comment type="caution">
    <text evidence="2">The sequence shown here is derived from an EMBL/GenBank/DDBJ whole genome shotgun (WGS) entry which is preliminary data.</text>
</comment>
<dbReference type="EMBL" id="NKCI01000007">
    <property type="protein sequence ID" value="RSL71107.1"/>
    <property type="molecule type" value="Genomic_DNA"/>
</dbReference>
<reference evidence="2 3" key="1">
    <citation type="submission" date="2017-06" db="EMBL/GenBank/DDBJ databases">
        <title>Comparative genomic analysis of Ambrosia Fusariam Clade fungi.</title>
        <authorList>
            <person name="Stajich J.E."/>
            <person name="Carrillo J."/>
            <person name="Kijimoto T."/>
            <person name="Eskalen A."/>
            <person name="O'Donnell K."/>
            <person name="Kasson M."/>
        </authorList>
    </citation>
    <scope>NUCLEOTIDE SEQUENCE [LARGE SCALE GENOMIC DNA]</scope>
    <source>
        <strain evidence="2 3">NRRL62584</strain>
    </source>
</reference>
<dbReference type="Proteomes" id="UP000288168">
    <property type="component" value="Unassembled WGS sequence"/>
</dbReference>
<keyword evidence="3" id="KW-1185">Reference proteome</keyword>
<proteinExistence type="predicted"/>
<protein>
    <submittedName>
        <fullName evidence="2">Uncharacterized protein</fullName>
    </submittedName>
</protein>
<feature type="region of interest" description="Disordered" evidence="1">
    <location>
        <begin position="50"/>
        <end position="86"/>
    </location>
</feature>
<feature type="compositionally biased region" description="Polar residues" evidence="1">
    <location>
        <begin position="73"/>
        <end position="86"/>
    </location>
</feature>
<organism evidence="2 3">
    <name type="scientific">Fusarium duplospermum</name>
    <dbReference type="NCBI Taxonomy" id="1325734"/>
    <lineage>
        <taxon>Eukaryota</taxon>
        <taxon>Fungi</taxon>
        <taxon>Dikarya</taxon>
        <taxon>Ascomycota</taxon>
        <taxon>Pezizomycotina</taxon>
        <taxon>Sordariomycetes</taxon>
        <taxon>Hypocreomycetidae</taxon>
        <taxon>Hypocreales</taxon>
        <taxon>Nectriaceae</taxon>
        <taxon>Fusarium</taxon>
        <taxon>Fusarium solani species complex</taxon>
    </lineage>
</organism>
<accession>A0A428R0L2</accession>
<dbReference type="AlphaFoldDB" id="A0A428R0L2"/>
<sequence length="86" mass="9570">MHLRSRSANSPPIYQDSFILTIESLSMPAYQHLLRISSLWDAIEPWSDGLPPQTPIHSPPSIHHGNLHAASPSRLSSETDTTCQQL</sequence>
<evidence type="ECO:0000313" key="3">
    <source>
        <dbReference type="Proteomes" id="UP000288168"/>
    </source>
</evidence>